<feature type="non-terminal residue" evidence="1">
    <location>
        <position position="43"/>
    </location>
</feature>
<reference evidence="1" key="1">
    <citation type="submission" date="2013-12" db="EMBL/GenBank/DDBJ databases">
        <title>A Varibaculum cambriense genome reconstructed from a premature infant gut community with otherwise low bacterial novelty that shifts toward anaerobic metabolism during the third week of life.</title>
        <authorList>
            <person name="Brown C.T."/>
            <person name="Sharon I."/>
            <person name="Thomas B.C."/>
            <person name="Castelle C.J."/>
            <person name="Morowitz M.J."/>
            <person name="Banfield J.F."/>
        </authorList>
    </citation>
    <scope>NUCLEOTIDE SEQUENCE</scope>
</reference>
<dbReference type="Gene3D" id="3.40.50.2020">
    <property type="match status" value="1"/>
</dbReference>
<keyword evidence="1" id="KW-0328">Glycosyltransferase</keyword>
<dbReference type="EMBL" id="AZMM01009271">
    <property type="protein sequence ID" value="ETJ36471.1"/>
    <property type="molecule type" value="Genomic_DNA"/>
</dbReference>
<dbReference type="SUPFAM" id="SSF53271">
    <property type="entry name" value="PRTase-like"/>
    <property type="match status" value="1"/>
</dbReference>
<accession>W1Y230</accession>
<proteinExistence type="predicted"/>
<dbReference type="GO" id="GO:0016757">
    <property type="term" value="F:glycosyltransferase activity"/>
    <property type="evidence" value="ECO:0007669"/>
    <property type="project" value="UniProtKB-KW"/>
</dbReference>
<organism evidence="1">
    <name type="scientific">human gut metagenome</name>
    <dbReference type="NCBI Taxonomy" id="408170"/>
    <lineage>
        <taxon>unclassified sequences</taxon>
        <taxon>metagenomes</taxon>
        <taxon>organismal metagenomes</taxon>
    </lineage>
</organism>
<keyword evidence="1" id="KW-0808">Transferase</keyword>
<sequence length="43" mass="4832">MIPEAEIKARIAELGRQITERYKDSGSDMVLVGLLRGSFMFMA</sequence>
<name>W1Y230_9ZZZZ</name>
<protein>
    <submittedName>
        <fullName evidence="1">Hypoxanthine phosphoribosyltransferase</fullName>
    </submittedName>
</protein>
<gene>
    <name evidence="1" type="ORF">Q604_UNBC09271G0001</name>
</gene>
<evidence type="ECO:0000313" key="1">
    <source>
        <dbReference type="EMBL" id="ETJ36471.1"/>
    </source>
</evidence>
<dbReference type="InterPro" id="IPR029057">
    <property type="entry name" value="PRTase-like"/>
</dbReference>
<dbReference type="AlphaFoldDB" id="W1Y230"/>
<comment type="caution">
    <text evidence="1">The sequence shown here is derived from an EMBL/GenBank/DDBJ whole genome shotgun (WGS) entry which is preliminary data.</text>
</comment>